<dbReference type="AlphaFoldDB" id="A0A4V1YW49"/>
<proteinExistence type="predicted"/>
<name>A0A4V1YW49_9BACT</name>
<dbReference type="InterPro" id="IPR047263">
    <property type="entry name" value="HNL-like_cupin"/>
</dbReference>
<dbReference type="RefSeq" id="WP_130054590.1">
    <property type="nucleotide sequence ID" value="NZ_JAHONO010000065.1"/>
</dbReference>
<evidence type="ECO:0000313" key="2">
    <source>
        <dbReference type="EMBL" id="KAA5401202.1"/>
    </source>
</evidence>
<protein>
    <submittedName>
        <fullName evidence="1">Cupin domain-containing protein</fullName>
    </submittedName>
</protein>
<organism evidence="1 4">
    <name type="scientific">Phocaeicola dorei</name>
    <dbReference type="NCBI Taxonomy" id="357276"/>
    <lineage>
        <taxon>Bacteria</taxon>
        <taxon>Pseudomonadati</taxon>
        <taxon>Bacteroidota</taxon>
        <taxon>Bacteroidia</taxon>
        <taxon>Bacteroidales</taxon>
        <taxon>Bacteroidaceae</taxon>
        <taxon>Phocaeicola</taxon>
    </lineage>
</organism>
<dbReference type="InterPro" id="IPR014710">
    <property type="entry name" value="RmlC-like_jellyroll"/>
</dbReference>
<gene>
    <name evidence="2" type="ORF">F2Y51_22685</name>
    <name evidence="1" type="ORF">F2Y58_23035</name>
</gene>
<dbReference type="Gene3D" id="2.60.120.10">
    <property type="entry name" value="Jelly Rolls"/>
    <property type="match status" value="1"/>
</dbReference>
<dbReference type="Proteomes" id="UP000481616">
    <property type="component" value="Unassembled WGS sequence"/>
</dbReference>
<dbReference type="Proteomes" id="UP000441162">
    <property type="component" value="Unassembled WGS sequence"/>
</dbReference>
<dbReference type="CDD" id="cd02233">
    <property type="entry name" value="cupin_HNL-like"/>
    <property type="match status" value="1"/>
</dbReference>
<comment type="caution">
    <text evidence="1">The sequence shown here is derived from an EMBL/GenBank/DDBJ whole genome shotgun (WGS) entry which is preliminary data.</text>
</comment>
<dbReference type="EMBL" id="VVYY01000037">
    <property type="protein sequence ID" value="KAA5391929.1"/>
    <property type="molecule type" value="Genomic_DNA"/>
</dbReference>
<feature type="non-terminal residue" evidence="1">
    <location>
        <position position="1"/>
    </location>
</feature>
<evidence type="ECO:0000313" key="4">
    <source>
        <dbReference type="Proteomes" id="UP000481616"/>
    </source>
</evidence>
<evidence type="ECO:0000313" key="3">
    <source>
        <dbReference type="Proteomes" id="UP000441162"/>
    </source>
</evidence>
<dbReference type="InterPro" id="IPR011051">
    <property type="entry name" value="RmlC_Cupin_sf"/>
</dbReference>
<dbReference type="PANTHER" id="PTHR43698">
    <property type="entry name" value="RIBD C-TERMINAL DOMAIN CONTAINING PROTEIN"/>
    <property type="match status" value="1"/>
</dbReference>
<evidence type="ECO:0000313" key="1">
    <source>
        <dbReference type="EMBL" id="KAA5391929.1"/>
    </source>
</evidence>
<dbReference type="PANTHER" id="PTHR43698:SF1">
    <property type="entry name" value="BLL4564 PROTEIN"/>
    <property type="match status" value="1"/>
</dbReference>
<dbReference type="EMBL" id="VVZA01000038">
    <property type="protein sequence ID" value="KAA5401202.1"/>
    <property type="molecule type" value="Genomic_DNA"/>
</dbReference>
<accession>A0A4V1YW49</accession>
<dbReference type="SUPFAM" id="SSF51182">
    <property type="entry name" value="RmlC-like cupins"/>
    <property type="match status" value="1"/>
</dbReference>
<reference evidence="3 4" key="1">
    <citation type="journal article" date="2019" name="Nat. Med.">
        <title>A library of human gut bacterial isolates paired with longitudinal multiomics data enables mechanistic microbiome research.</title>
        <authorList>
            <person name="Poyet M."/>
            <person name="Groussin M."/>
            <person name="Gibbons S.M."/>
            <person name="Avila-Pacheco J."/>
            <person name="Jiang X."/>
            <person name="Kearney S.M."/>
            <person name="Perrotta A.R."/>
            <person name="Berdy B."/>
            <person name="Zhao S."/>
            <person name="Lieberman T.D."/>
            <person name="Swanson P.K."/>
            <person name="Smith M."/>
            <person name="Roesemann S."/>
            <person name="Alexander J.E."/>
            <person name="Rich S.A."/>
            <person name="Livny J."/>
            <person name="Vlamakis H."/>
            <person name="Clish C."/>
            <person name="Bullock K."/>
            <person name="Deik A."/>
            <person name="Scott J."/>
            <person name="Pierce K.A."/>
            <person name="Xavier R.J."/>
            <person name="Alm E.J."/>
        </authorList>
    </citation>
    <scope>NUCLEOTIDE SEQUENCE [LARGE SCALE GENOMIC DNA]</scope>
    <source>
        <strain evidence="1 4">BIOML-A1</strain>
        <strain evidence="2 3">BIOML-A4</strain>
    </source>
</reference>
<sequence>GGGQTLVCVGGRGYYQEWGKEPVELRSGDAINIPAGVKHWHGAAPDSWFSHLAIGVPGENNSTEWLEPVGDEEYSKLK</sequence>